<keyword evidence="5" id="KW-0560">Oxidoreductase</keyword>
<evidence type="ECO:0000256" key="3">
    <source>
        <dbReference type="ARBA" id="ARBA00022630"/>
    </source>
</evidence>
<gene>
    <name evidence="7" type="ORF">GCM10017781_27960</name>
</gene>
<name>A0ABQ3JQX4_9DEIO</name>
<dbReference type="EMBL" id="BNAJ01000007">
    <property type="protein sequence ID" value="GHF49926.1"/>
    <property type="molecule type" value="Genomic_DNA"/>
</dbReference>
<evidence type="ECO:0000313" key="8">
    <source>
        <dbReference type="Proteomes" id="UP000619376"/>
    </source>
</evidence>
<dbReference type="Pfam" id="PF01266">
    <property type="entry name" value="DAO"/>
    <property type="match status" value="1"/>
</dbReference>
<feature type="domain" description="FAD dependent oxidoreductase" evidence="6">
    <location>
        <begin position="31"/>
        <end position="378"/>
    </location>
</feature>
<evidence type="ECO:0000256" key="1">
    <source>
        <dbReference type="ARBA" id="ARBA00001974"/>
    </source>
</evidence>
<comment type="similarity">
    <text evidence="2">Belongs to the ETF-QO/FixC family.</text>
</comment>
<accession>A0ABQ3JQX4</accession>
<evidence type="ECO:0000313" key="7">
    <source>
        <dbReference type="EMBL" id="GHF49926.1"/>
    </source>
</evidence>
<evidence type="ECO:0000256" key="2">
    <source>
        <dbReference type="ARBA" id="ARBA00006796"/>
    </source>
</evidence>
<keyword evidence="3" id="KW-0285">Flavoprotein</keyword>
<protein>
    <recommendedName>
        <fullName evidence="6">FAD dependent oxidoreductase domain-containing protein</fullName>
    </recommendedName>
</protein>
<comment type="caution">
    <text evidence="7">The sequence shown here is derived from an EMBL/GenBank/DDBJ whole genome shotgun (WGS) entry which is preliminary data.</text>
</comment>
<comment type="cofactor">
    <cofactor evidence="1">
        <name>FAD</name>
        <dbReference type="ChEBI" id="CHEBI:57692"/>
    </cofactor>
</comment>
<dbReference type="Proteomes" id="UP000619376">
    <property type="component" value="Unassembled WGS sequence"/>
</dbReference>
<reference evidence="8" key="1">
    <citation type="journal article" date="2019" name="Int. J. Syst. Evol. Microbiol.">
        <title>The Global Catalogue of Microorganisms (GCM) 10K type strain sequencing project: providing services to taxonomists for standard genome sequencing and annotation.</title>
        <authorList>
            <consortium name="The Broad Institute Genomics Platform"/>
            <consortium name="The Broad Institute Genome Sequencing Center for Infectious Disease"/>
            <person name="Wu L."/>
            <person name="Ma J."/>
        </authorList>
    </citation>
    <scope>NUCLEOTIDE SEQUENCE [LARGE SCALE GENOMIC DNA]</scope>
    <source>
        <strain evidence="8">CGMCC 1.18437</strain>
    </source>
</reference>
<evidence type="ECO:0000256" key="4">
    <source>
        <dbReference type="ARBA" id="ARBA00022827"/>
    </source>
</evidence>
<evidence type="ECO:0000256" key="5">
    <source>
        <dbReference type="ARBA" id="ARBA00023002"/>
    </source>
</evidence>
<dbReference type="InterPro" id="IPR006076">
    <property type="entry name" value="FAD-dep_OxRdtase"/>
</dbReference>
<dbReference type="Gene3D" id="3.30.9.10">
    <property type="entry name" value="D-Amino Acid Oxidase, subunit A, domain 2"/>
    <property type="match status" value="1"/>
</dbReference>
<dbReference type="PANTHER" id="PTHR43624:SF2">
    <property type="entry name" value="ELECTRON TRANSFER FLAVOPROTEIN-QUINONE OXIDOREDUCTASE YDIS-RELATED"/>
    <property type="match status" value="1"/>
</dbReference>
<dbReference type="Gene3D" id="3.50.50.60">
    <property type="entry name" value="FAD/NAD(P)-binding domain"/>
    <property type="match status" value="1"/>
</dbReference>
<dbReference type="SUPFAM" id="SSF51905">
    <property type="entry name" value="FAD/NAD(P)-binding domain"/>
    <property type="match status" value="1"/>
</dbReference>
<evidence type="ECO:0000259" key="6">
    <source>
        <dbReference type="Pfam" id="PF01266"/>
    </source>
</evidence>
<proteinExistence type="inferred from homology"/>
<keyword evidence="4" id="KW-0274">FAD</keyword>
<sequence>MMLLMHSDFPHRAPGRVWAHTGQPFEAREYDVLVLGAGRMGTLCAHALRQLAPALSVLLVEAGGLPNEDGATLLAPGVWTALDVPAPRHAEARWVRAQLETAFGDVSFQTRPLIDLHATPGAQRRPSRDLNLDPAMVDPAALPWATVDEQAATYRPGALALNAAQAAIRLGADLLLNTRAHLHGPGRVRLERLTVTNTHRVVVHETHHVAAQTIVVALGADGPGAAEHDLGVHTTHARAYRQSPRVNVPSQDTTPLLRAHGLTLRPQHGGYTVIPPIHHRDPAGYVPAGGRLTGVPTGLRRETLEDLVAAMESLPALGTAALETGHSASDVPGAWLALPAGDPHAPPQHEEVAPHVHLLLGGPHADTLGPATAHDLAATIAGLPDRPWHAR</sequence>
<dbReference type="InterPro" id="IPR036188">
    <property type="entry name" value="FAD/NAD-bd_sf"/>
</dbReference>
<keyword evidence="8" id="KW-1185">Reference proteome</keyword>
<organism evidence="7 8">
    <name type="scientific">Deinococcus metalli</name>
    <dbReference type="NCBI Taxonomy" id="1141878"/>
    <lineage>
        <taxon>Bacteria</taxon>
        <taxon>Thermotogati</taxon>
        <taxon>Deinococcota</taxon>
        <taxon>Deinococci</taxon>
        <taxon>Deinococcales</taxon>
        <taxon>Deinococcaceae</taxon>
        <taxon>Deinococcus</taxon>
    </lineage>
</organism>
<dbReference type="PANTHER" id="PTHR43624">
    <property type="entry name" value="ELECTRON TRANSFER FLAVOPROTEIN-QUINONE OXIDOREDUCTASE YDIS-RELATED"/>
    <property type="match status" value="1"/>
</dbReference>
<dbReference type="InterPro" id="IPR039651">
    <property type="entry name" value="FixC-like"/>
</dbReference>